<evidence type="ECO:0000313" key="1">
    <source>
        <dbReference type="EMBL" id="MDQ0465712.1"/>
    </source>
</evidence>
<keyword evidence="2" id="KW-1185">Reference proteome</keyword>
<evidence type="ECO:0000313" key="2">
    <source>
        <dbReference type="Proteomes" id="UP001228905"/>
    </source>
</evidence>
<dbReference type="Gene3D" id="2.60.120.650">
    <property type="entry name" value="Cupin"/>
    <property type="match status" value="1"/>
</dbReference>
<name>A0ABU0IUM5_9CAUL</name>
<dbReference type="EMBL" id="JAUSVS010000008">
    <property type="protein sequence ID" value="MDQ0465712.1"/>
    <property type="molecule type" value="Genomic_DNA"/>
</dbReference>
<sequence length="306" mass="33423">MSVITDWSADKARDFTQGNLAFNHRLHERPMFDDAGLASLLDRYPREHLGVFTMGDDPVAWRSWRRGLAGDLSGAELLEAAKAGRIWLNLRACNDFLDDYAALSGEIFADKAANTGVKTFKQDVGVLISSANAQVFYHLDVPLVSLWQIRGHKRVWVYPPTEPYVGPEALERIVLRETAEQFDFNPAWDAGAAVYDLTPGSMVTWKQNAPHRIENGPMLNVSLSIEFMTAPALLRANVIYGNGVLRRKLGWTPALKGGVGPANLAKVLVARAAKAAGLIKPNPRILPPSFNLSEGVPGVAKDAVAA</sequence>
<gene>
    <name evidence="1" type="ORF">QO010_003504</name>
</gene>
<organism evidence="1 2">
    <name type="scientific">Caulobacter ginsengisoli</name>
    <dbReference type="NCBI Taxonomy" id="400775"/>
    <lineage>
        <taxon>Bacteria</taxon>
        <taxon>Pseudomonadati</taxon>
        <taxon>Pseudomonadota</taxon>
        <taxon>Alphaproteobacteria</taxon>
        <taxon>Caulobacterales</taxon>
        <taxon>Caulobacteraceae</taxon>
        <taxon>Caulobacter</taxon>
    </lineage>
</organism>
<reference evidence="1 2" key="1">
    <citation type="submission" date="2023-07" db="EMBL/GenBank/DDBJ databases">
        <title>Genomic Encyclopedia of Type Strains, Phase IV (KMG-IV): sequencing the most valuable type-strain genomes for metagenomic binning, comparative biology and taxonomic classification.</title>
        <authorList>
            <person name="Goeker M."/>
        </authorList>
    </citation>
    <scope>NUCLEOTIDE SEQUENCE [LARGE SCALE GENOMIC DNA]</scope>
    <source>
        <strain evidence="1 2">DSM 18695</strain>
    </source>
</reference>
<evidence type="ECO:0008006" key="3">
    <source>
        <dbReference type="Google" id="ProtNLM"/>
    </source>
</evidence>
<dbReference type="RefSeq" id="WP_307351266.1">
    <property type="nucleotide sequence ID" value="NZ_JAUSVS010000008.1"/>
</dbReference>
<comment type="caution">
    <text evidence="1">The sequence shown here is derived from an EMBL/GenBank/DDBJ whole genome shotgun (WGS) entry which is preliminary data.</text>
</comment>
<dbReference type="SUPFAM" id="SSF51197">
    <property type="entry name" value="Clavaminate synthase-like"/>
    <property type="match status" value="1"/>
</dbReference>
<accession>A0ABU0IUM5</accession>
<proteinExistence type="predicted"/>
<protein>
    <recommendedName>
        <fullName evidence="3">JmjC domain-containing protein</fullName>
    </recommendedName>
</protein>
<dbReference type="Proteomes" id="UP001228905">
    <property type="component" value="Unassembled WGS sequence"/>
</dbReference>